<feature type="compositionally biased region" description="Acidic residues" evidence="1">
    <location>
        <begin position="484"/>
        <end position="495"/>
    </location>
</feature>
<feature type="region of interest" description="Disordered" evidence="1">
    <location>
        <begin position="709"/>
        <end position="729"/>
    </location>
</feature>
<feature type="region of interest" description="Disordered" evidence="1">
    <location>
        <begin position="113"/>
        <end position="240"/>
    </location>
</feature>
<feature type="compositionally biased region" description="Gly residues" evidence="1">
    <location>
        <begin position="496"/>
        <end position="505"/>
    </location>
</feature>
<feature type="compositionally biased region" description="Acidic residues" evidence="1">
    <location>
        <begin position="768"/>
        <end position="784"/>
    </location>
</feature>
<comment type="caution">
    <text evidence="2">The sequence shown here is derived from an EMBL/GenBank/DDBJ whole genome shotgun (WGS) entry which is preliminary data.</text>
</comment>
<evidence type="ECO:0000313" key="2">
    <source>
        <dbReference type="EMBL" id="GIL63758.1"/>
    </source>
</evidence>
<evidence type="ECO:0000313" key="3">
    <source>
        <dbReference type="Proteomes" id="UP000747399"/>
    </source>
</evidence>
<feature type="region of interest" description="Disordered" evidence="1">
    <location>
        <begin position="307"/>
        <end position="433"/>
    </location>
</feature>
<feature type="compositionally biased region" description="Basic and acidic residues" evidence="1">
    <location>
        <begin position="313"/>
        <end position="324"/>
    </location>
</feature>
<dbReference type="AlphaFoldDB" id="A0A8J4BKZ3"/>
<feature type="compositionally biased region" description="Low complexity" evidence="1">
    <location>
        <begin position="113"/>
        <end position="135"/>
    </location>
</feature>
<feature type="compositionally biased region" description="Low complexity" evidence="1">
    <location>
        <begin position="791"/>
        <end position="803"/>
    </location>
</feature>
<feature type="region of interest" description="Disordered" evidence="1">
    <location>
        <begin position="767"/>
        <end position="804"/>
    </location>
</feature>
<reference evidence="2" key="1">
    <citation type="journal article" date="2021" name="Proc. Natl. Acad. Sci. U.S.A.">
        <title>Three genomes in the algal genus Volvox reveal the fate of a haploid sex-determining region after a transition to homothallism.</title>
        <authorList>
            <person name="Yamamoto K."/>
            <person name="Hamaji T."/>
            <person name="Kawai-Toyooka H."/>
            <person name="Matsuzaki R."/>
            <person name="Takahashi F."/>
            <person name="Nishimura Y."/>
            <person name="Kawachi M."/>
            <person name="Noguchi H."/>
            <person name="Minakuchi Y."/>
            <person name="Umen J.G."/>
            <person name="Toyoda A."/>
            <person name="Nozaki H."/>
        </authorList>
    </citation>
    <scope>NUCLEOTIDE SEQUENCE</scope>
    <source>
        <strain evidence="2">NIES-3780</strain>
    </source>
</reference>
<organism evidence="2 3">
    <name type="scientific">Volvox africanus</name>
    <dbReference type="NCBI Taxonomy" id="51714"/>
    <lineage>
        <taxon>Eukaryota</taxon>
        <taxon>Viridiplantae</taxon>
        <taxon>Chlorophyta</taxon>
        <taxon>core chlorophytes</taxon>
        <taxon>Chlorophyceae</taxon>
        <taxon>CS clade</taxon>
        <taxon>Chlamydomonadales</taxon>
        <taxon>Volvocaceae</taxon>
        <taxon>Volvox</taxon>
    </lineage>
</organism>
<evidence type="ECO:0000256" key="1">
    <source>
        <dbReference type="SAM" id="MobiDB-lite"/>
    </source>
</evidence>
<proteinExistence type="predicted"/>
<dbReference type="EMBL" id="BNCO01000060">
    <property type="protein sequence ID" value="GIL63758.1"/>
    <property type="molecule type" value="Genomic_DNA"/>
</dbReference>
<feature type="compositionally biased region" description="Low complexity" evidence="1">
    <location>
        <begin position="143"/>
        <end position="154"/>
    </location>
</feature>
<feature type="compositionally biased region" description="Pro residues" evidence="1">
    <location>
        <begin position="591"/>
        <end position="605"/>
    </location>
</feature>
<feature type="compositionally biased region" description="Low complexity" evidence="1">
    <location>
        <begin position="355"/>
        <end position="384"/>
    </location>
</feature>
<feature type="region of interest" description="Disordered" evidence="1">
    <location>
        <begin position="19"/>
        <end position="78"/>
    </location>
</feature>
<keyword evidence="3" id="KW-1185">Reference proteome</keyword>
<protein>
    <submittedName>
        <fullName evidence="2">Uncharacterized protein</fullName>
    </submittedName>
</protein>
<feature type="region of interest" description="Disordered" evidence="1">
    <location>
        <begin position="484"/>
        <end position="664"/>
    </location>
</feature>
<feature type="compositionally biased region" description="Low complexity" evidence="1">
    <location>
        <begin position="606"/>
        <end position="652"/>
    </location>
</feature>
<name>A0A8J4BKZ3_9CHLO</name>
<gene>
    <name evidence="2" type="ORF">Vafri_17766</name>
</gene>
<feature type="compositionally biased region" description="Low complexity" evidence="1">
    <location>
        <begin position="36"/>
        <end position="55"/>
    </location>
</feature>
<accession>A0A8J4BKZ3</accession>
<feature type="compositionally biased region" description="Low complexity" evidence="1">
    <location>
        <begin position="197"/>
        <end position="221"/>
    </location>
</feature>
<sequence>MGRSTARSRVLSCFGCGISEPSRMGSEVGVSKANDGPSGSPYFTTSSSDSSKFASEAVPEAAASRPPTAGSARRPSYAFAETAQQTSILSELPAGKVQVSNLCIAAAEASSSFPSSPAAAATPSPQTRVGSASVSGGSGGSATAGISVATAAAVNPSGDSSACREAAPVFRHLPRNSRDRTSRVSPTYDTENELLPAAGVSRSPSGSAAGSSSRTYSASLPPLEPPLEGDAVENADTDPAASFMHGFGDVRGGGGGLAKEVRATEAADGGAAIASASGSRAELCQRGDGTWLQPATAAGGCRLPAEQASEWGQRGDADADRDAEVQVSHPGAVCTESYPKLASPKSAAGPAETDSSVTVRSGSGSGHSRLSPLLAARAATSSTAGKHSASKRNGSKRFSTESRSSAAAAAGEVNGRMGSSRSTSGSGRQGCGGAATAAAAYPVSELSFPEGAVFTRRSGVDSAATSAAAPAISRHVAAGIADLPDADADADDDDGGGGSGGGGNGAAVRRNSFAGDSSTSLVGPGMVSETTQLQDCPSLRLDPGSPKSMEKPPTLPPCESLRLSPHPPPTPPLALQTCGSLRLTPISSPRPLAPSPSLRPTPLLLPSPSFSRDLSTPTLTPTPASLQQLLLPPNGTESASSKGSPSGDSMLRLPPPQPPLFQHSPCSLARGSYPRANALVPLLHTSAGGPDNPAALNRLASLQAAFHQHKPYSKGKQGDKAQPFAASAPLLPGSSAGGAAPISAAEPDAVGRPGAAGGCSGDAALGGGDDDGYDNDSFCDDDADAMVGQQAPPSSSHRSSAPAVPFGRGQYIKNESLHRMASTETPWPFSPAIPNHSVEMPLAGRAVGEVDVGLVSEPAMEPLERYTPMWLEELLPPPSPGYQAQWPSKAAADTRPKQTILAAPDSFRRLMREIE</sequence>
<dbReference type="Proteomes" id="UP000747399">
    <property type="component" value="Unassembled WGS sequence"/>
</dbReference>
<feature type="compositionally biased region" description="Low complexity" evidence="1">
    <location>
        <begin position="404"/>
        <end position="426"/>
    </location>
</feature>